<dbReference type="InterPro" id="IPR020546">
    <property type="entry name" value="ATP_synth_F1_dsu/esu_N"/>
</dbReference>
<gene>
    <name evidence="8 11" type="primary">atpE</name>
</gene>
<dbReference type="AlphaFoldDB" id="A0A4D6C227"/>
<evidence type="ECO:0000259" key="10">
    <source>
        <dbReference type="Pfam" id="PF02823"/>
    </source>
</evidence>
<sequence>MALQTCVIAPDRVLWDGDAEEVLLSATSGSLGLLPGHAPLLTALDIGPMRVRTDSWQSFAVMGGFATVQDGRLTVIVNEAFTGSDLDLTTVTKDLDEAREALERAEGTPQAVEAQIVYRRAKACYDACSSQEPV</sequence>
<evidence type="ECO:0000256" key="7">
    <source>
        <dbReference type="ARBA" id="ARBA00023310"/>
    </source>
</evidence>
<evidence type="ECO:0000256" key="3">
    <source>
        <dbReference type="ARBA" id="ARBA00022448"/>
    </source>
</evidence>
<dbReference type="InterPro" id="IPR001469">
    <property type="entry name" value="ATP_synth_F1_dsu/esu"/>
</dbReference>
<dbReference type="CDD" id="cd12152">
    <property type="entry name" value="F1-ATPase_delta"/>
    <property type="match status" value="1"/>
</dbReference>
<dbReference type="SUPFAM" id="SSF51344">
    <property type="entry name" value="Epsilon subunit of F1F0-ATP synthase N-terminal domain"/>
    <property type="match status" value="1"/>
</dbReference>
<keyword evidence="5 8" id="KW-0472">Membrane</keyword>
<dbReference type="NCBIfam" id="TIGR01216">
    <property type="entry name" value="ATP_synt_epsi"/>
    <property type="match status" value="1"/>
</dbReference>
<keyword evidence="7 8" id="KW-0066">ATP synthesis</keyword>
<reference evidence="11" key="1">
    <citation type="journal article" date="2019" name="Genome Biol. Evol.">
        <title>Tracing the Evolution of the Plastome and Mitogenome in the Chloropicophyceae Uncovered Convergent tRNA Gene Losses and a Variant Plastid Genetic Code.</title>
        <authorList>
            <person name="Turmel M."/>
            <person name="Dos Santos A.L."/>
            <person name="Otis C."/>
            <person name="Sergerie R."/>
            <person name="Lemieux C."/>
        </authorList>
    </citation>
    <scope>NUCLEOTIDE SEQUENCE</scope>
</reference>
<dbReference type="PANTHER" id="PTHR13822">
    <property type="entry name" value="ATP SYNTHASE DELTA/EPSILON CHAIN"/>
    <property type="match status" value="1"/>
</dbReference>
<protein>
    <recommendedName>
        <fullName evidence="8 9">ATP synthase epsilon chain, chloroplastic</fullName>
    </recommendedName>
    <alternativeName>
        <fullName evidence="8">ATP synthase F1 sector epsilon subunit</fullName>
    </alternativeName>
    <alternativeName>
        <fullName evidence="8">F-ATPase epsilon subunit</fullName>
    </alternativeName>
</protein>
<evidence type="ECO:0000256" key="1">
    <source>
        <dbReference type="ARBA" id="ARBA00004170"/>
    </source>
</evidence>
<dbReference type="HAMAP" id="MF_00530">
    <property type="entry name" value="ATP_synth_epsil_bac"/>
    <property type="match status" value="1"/>
</dbReference>
<comment type="subcellular location">
    <subcellularLocation>
        <location evidence="1">Membrane</location>
        <topology evidence="1">Peripheral membrane protein</topology>
    </subcellularLocation>
    <subcellularLocation>
        <location evidence="8">Plastid</location>
        <location evidence="8">Chloroplast thylakoid membrane</location>
        <topology evidence="8">Peripheral membrane protein</topology>
    </subcellularLocation>
</comment>
<dbReference type="EMBL" id="MK085988">
    <property type="protein sequence ID" value="QBX97750.1"/>
    <property type="molecule type" value="Genomic_DNA"/>
</dbReference>
<evidence type="ECO:0000313" key="11">
    <source>
        <dbReference type="EMBL" id="QBX97750.1"/>
    </source>
</evidence>
<geneLocation type="chloroplast" evidence="11"/>
<keyword evidence="8 9" id="KW-0793">Thylakoid</keyword>
<comment type="subunit">
    <text evidence="8 9">F-type ATPases have 2 components, CF(1) - the catalytic core - and CF(0) - the membrane proton channel. CF(1) has five subunits: alpha(3), beta(3), gamma(1), delta(1), epsilon(1). CF(0) has three main subunits: a, b and c.</text>
</comment>
<keyword evidence="4 8" id="KW-0406">Ion transport</keyword>
<proteinExistence type="inferred from homology"/>
<name>A0A4D6C227_9CHLO</name>
<organism evidence="11">
    <name type="scientific">Chloroparvula sp. RCC696</name>
    <dbReference type="NCBI Taxonomy" id="2565275"/>
    <lineage>
        <taxon>Eukaryota</taxon>
        <taxon>Viridiplantae</taxon>
        <taxon>Chlorophyta</taxon>
        <taxon>Chloropicophyceae</taxon>
        <taxon>Chloropicales</taxon>
        <taxon>Chloropicaceae</taxon>
        <taxon>Chloroparvula</taxon>
    </lineage>
</organism>
<dbReference type="Gene3D" id="6.10.140.480">
    <property type="match status" value="1"/>
</dbReference>
<evidence type="ECO:0000256" key="2">
    <source>
        <dbReference type="ARBA" id="ARBA00005712"/>
    </source>
</evidence>
<evidence type="ECO:0000256" key="8">
    <source>
        <dbReference type="HAMAP-Rule" id="MF_00530"/>
    </source>
</evidence>
<dbReference type="InterPro" id="IPR036771">
    <property type="entry name" value="ATPsynth_dsu/esu_N"/>
</dbReference>
<keyword evidence="6 8" id="KW-0139">CF(1)</keyword>
<dbReference type="Pfam" id="PF02823">
    <property type="entry name" value="ATP-synt_DE_N"/>
    <property type="match status" value="1"/>
</dbReference>
<keyword evidence="8 9" id="KW-0375">Hydrogen ion transport</keyword>
<evidence type="ECO:0000256" key="6">
    <source>
        <dbReference type="ARBA" id="ARBA00023196"/>
    </source>
</evidence>
<evidence type="ECO:0000256" key="9">
    <source>
        <dbReference type="RuleBase" id="RU003655"/>
    </source>
</evidence>
<dbReference type="GO" id="GO:0045259">
    <property type="term" value="C:proton-transporting ATP synthase complex"/>
    <property type="evidence" value="ECO:0007669"/>
    <property type="project" value="UniProtKB-KW"/>
</dbReference>
<comment type="similarity">
    <text evidence="2 8 9">Belongs to the ATPase epsilon chain family.</text>
</comment>
<feature type="domain" description="ATP synthase F1 complex delta/epsilon subunit N-terminal" evidence="10">
    <location>
        <begin position="4"/>
        <end position="80"/>
    </location>
</feature>
<evidence type="ECO:0000256" key="4">
    <source>
        <dbReference type="ARBA" id="ARBA00023065"/>
    </source>
</evidence>
<dbReference type="GO" id="GO:0009535">
    <property type="term" value="C:chloroplast thylakoid membrane"/>
    <property type="evidence" value="ECO:0007669"/>
    <property type="project" value="UniProtKB-SubCell"/>
</dbReference>
<accession>A0A4D6C227</accession>
<evidence type="ECO:0000256" key="5">
    <source>
        <dbReference type="ARBA" id="ARBA00023136"/>
    </source>
</evidence>
<comment type="function">
    <text evidence="8 9">Produces ATP from ADP in the presence of a proton gradient across the membrane.</text>
</comment>
<dbReference type="PANTHER" id="PTHR13822:SF10">
    <property type="entry name" value="ATP SYNTHASE EPSILON CHAIN, CHLOROPLASTIC"/>
    <property type="match status" value="1"/>
</dbReference>
<keyword evidence="9 11" id="KW-0934">Plastid</keyword>
<dbReference type="Gene3D" id="2.60.15.10">
    <property type="entry name" value="F0F1 ATP synthase delta/epsilon subunit, N-terminal"/>
    <property type="match status" value="1"/>
</dbReference>
<keyword evidence="3 8" id="KW-0813">Transport</keyword>
<dbReference type="GO" id="GO:0046933">
    <property type="term" value="F:proton-transporting ATP synthase activity, rotational mechanism"/>
    <property type="evidence" value="ECO:0007669"/>
    <property type="project" value="UniProtKB-UniRule"/>
</dbReference>
<dbReference type="GO" id="GO:0005524">
    <property type="term" value="F:ATP binding"/>
    <property type="evidence" value="ECO:0007669"/>
    <property type="project" value="UniProtKB-UniRule"/>
</dbReference>
<keyword evidence="11" id="KW-0150">Chloroplast</keyword>